<gene>
    <name evidence="1" type="ORF">LCGC14_0648870</name>
</gene>
<reference evidence="1" key="1">
    <citation type="journal article" date="2015" name="Nature">
        <title>Complex archaea that bridge the gap between prokaryotes and eukaryotes.</title>
        <authorList>
            <person name="Spang A."/>
            <person name="Saw J.H."/>
            <person name="Jorgensen S.L."/>
            <person name="Zaremba-Niedzwiedzka K."/>
            <person name="Martijn J."/>
            <person name="Lind A.E."/>
            <person name="van Eijk R."/>
            <person name="Schleper C."/>
            <person name="Guy L."/>
            <person name="Ettema T.J."/>
        </authorList>
    </citation>
    <scope>NUCLEOTIDE SEQUENCE</scope>
</reference>
<comment type="caution">
    <text evidence="1">The sequence shown here is derived from an EMBL/GenBank/DDBJ whole genome shotgun (WGS) entry which is preliminary data.</text>
</comment>
<sequence>MRRLALALLMLNILYVLWAALRPAPVPAVSDGPSAGEVLVLLEEIDRPVPAVTQAPAVCAVLGPFASEGDLLAFADAQLSGRDWQMSVDEQALPLMYRVYVPPADAELAGAALLASVRDAIAGGGFAIDSYLVVGGDLDGMVSLGLFAEPDNARRVYDQISGLGVAAEMRTEERIRNLYSIVFRADEDSDFIQESVAALQAVDAGSGITEKLCEMIALPD</sequence>
<name>A0A0F9R297_9ZZZZ</name>
<organism evidence="1">
    <name type="scientific">marine sediment metagenome</name>
    <dbReference type="NCBI Taxonomy" id="412755"/>
    <lineage>
        <taxon>unclassified sequences</taxon>
        <taxon>metagenomes</taxon>
        <taxon>ecological metagenomes</taxon>
    </lineage>
</organism>
<evidence type="ECO:0000313" key="1">
    <source>
        <dbReference type="EMBL" id="KKN48849.1"/>
    </source>
</evidence>
<proteinExistence type="predicted"/>
<accession>A0A0F9R297</accession>
<protein>
    <recommendedName>
        <fullName evidence="2">SPOR domain-containing protein</fullName>
    </recommendedName>
</protein>
<evidence type="ECO:0008006" key="2">
    <source>
        <dbReference type="Google" id="ProtNLM"/>
    </source>
</evidence>
<dbReference type="EMBL" id="LAZR01001200">
    <property type="protein sequence ID" value="KKN48849.1"/>
    <property type="molecule type" value="Genomic_DNA"/>
</dbReference>
<dbReference type="AlphaFoldDB" id="A0A0F9R297"/>